<dbReference type="InterPro" id="IPR027417">
    <property type="entry name" value="P-loop_NTPase"/>
</dbReference>
<dbReference type="Gene3D" id="3.40.50.300">
    <property type="entry name" value="P-loop containing nucleotide triphosphate hydrolases"/>
    <property type="match status" value="1"/>
</dbReference>
<dbReference type="Proteomes" id="UP000236333">
    <property type="component" value="Unassembled WGS sequence"/>
</dbReference>
<reference evidence="3 4" key="1">
    <citation type="journal article" date="2017" name="Mol. Biol. Evol.">
        <title>The 4-celled Tetrabaena socialis nuclear genome reveals the essential components for genetic control of cell number at the origin of multicellularity in the volvocine lineage.</title>
        <authorList>
            <person name="Featherston J."/>
            <person name="Arakaki Y."/>
            <person name="Hanschen E.R."/>
            <person name="Ferris P.J."/>
            <person name="Michod R.E."/>
            <person name="Olson B.J.S.C."/>
            <person name="Nozaki H."/>
            <person name="Durand P.M."/>
        </authorList>
    </citation>
    <scope>NUCLEOTIDE SEQUENCE [LARGE SCALE GENOMIC DNA]</scope>
    <source>
        <strain evidence="3 4">NIES-571</strain>
    </source>
</reference>
<feature type="chain" id="PRO_5014405578" evidence="2">
    <location>
        <begin position="24"/>
        <end position="632"/>
    </location>
</feature>
<dbReference type="OrthoDB" id="529546at2759"/>
<dbReference type="AlphaFoldDB" id="A0A2J8A2U8"/>
<keyword evidence="2" id="KW-0732">Signal</keyword>
<gene>
    <name evidence="3" type="ORF">TSOC_006756</name>
</gene>
<keyword evidence="4" id="KW-1185">Reference proteome</keyword>
<organism evidence="3 4">
    <name type="scientific">Tetrabaena socialis</name>
    <dbReference type="NCBI Taxonomy" id="47790"/>
    <lineage>
        <taxon>Eukaryota</taxon>
        <taxon>Viridiplantae</taxon>
        <taxon>Chlorophyta</taxon>
        <taxon>core chlorophytes</taxon>
        <taxon>Chlorophyceae</taxon>
        <taxon>CS clade</taxon>
        <taxon>Chlamydomonadales</taxon>
        <taxon>Tetrabaenaceae</taxon>
        <taxon>Tetrabaena</taxon>
    </lineage>
</organism>
<evidence type="ECO:0000313" key="4">
    <source>
        <dbReference type="Proteomes" id="UP000236333"/>
    </source>
</evidence>
<feature type="signal peptide" evidence="2">
    <location>
        <begin position="1"/>
        <end position="23"/>
    </location>
</feature>
<sequence length="632" mass="67341">MRDARSLLWCCVCLLGSVRLLGASPSAIGLRVGALDEALLTRFSFRSHGVSADAGSVAPPGNGTRAAAGTTRALTYLLRAARRNASTTLAPPARVRFASLLEAITVSTVAIARPPTAAAPLADHLSALATLLGRLPTDASWPAVRRLIVASLALHRLRHGPLDAPSELAADQLLMRLLEMHRAAAKSKKVVEIMHVSKSGGTTLCGLAELNGCRTQSFDENRNCLIPLFNDMPRYINASYHNAMRPPGVKTRCDHPVKPISRRKQKFSCRKRRRILLKEGYTLYANEFTALDGEAGPGAAHACMNLLTVLQMRHPHDRVISHIHHMWHGYAVHCQEHRHIYFPAPHNSSHWSKLLPAPMNNYLIRTLLGEDVFNLPVGGITEQHLRLAHTYLAQQYDVLLVLEDAELSARNMRTGLGWQALELHANPAATDPDDPLPHDLEQLWKLNELDLQLYEYGVVLARLDAVVFEMGGAMGTAAGAGGAGGVEGGTAAGAAVDGQEGGQEDYAEADSEPLRDSDSAVEGAEEAELLSRGDFYSGNASEVAAAATGGRRVRLLRGLPSLREAGAVQGGGVGGGGPGVGRTSEATADWLGEGGLGTGLGLRAAARGMLDARVSALQQAERSAIACGYVGQ</sequence>
<protein>
    <submittedName>
        <fullName evidence="3">Uncharacterized protein</fullName>
    </submittedName>
</protein>
<accession>A0A2J8A2U8</accession>
<evidence type="ECO:0000256" key="2">
    <source>
        <dbReference type="SAM" id="SignalP"/>
    </source>
</evidence>
<proteinExistence type="predicted"/>
<comment type="caution">
    <text evidence="3">The sequence shown here is derived from an EMBL/GenBank/DDBJ whole genome shotgun (WGS) entry which is preliminary data.</text>
</comment>
<evidence type="ECO:0000256" key="1">
    <source>
        <dbReference type="SAM" id="MobiDB-lite"/>
    </source>
</evidence>
<name>A0A2J8A2U8_9CHLO</name>
<dbReference type="EMBL" id="PGGS01000212">
    <property type="protein sequence ID" value="PNH06845.1"/>
    <property type="molecule type" value="Genomic_DNA"/>
</dbReference>
<feature type="region of interest" description="Disordered" evidence="1">
    <location>
        <begin position="491"/>
        <end position="524"/>
    </location>
</feature>
<evidence type="ECO:0000313" key="3">
    <source>
        <dbReference type="EMBL" id="PNH06845.1"/>
    </source>
</evidence>
<feature type="compositionally biased region" description="Acidic residues" evidence="1">
    <location>
        <begin position="502"/>
        <end position="511"/>
    </location>
</feature>